<feature type="domain" description="ABC transmembrane type-1" evidence="9">
    <location>
        <begin position="165"/>
        <end position="382"/>
    </location>
</feature>
<evidence type="ECO:0000256" key="1">
    <source>
        <dbReference type="ARBA" id="ARBA00004651"/>
    </source>
</evidence>
<feature type="transmembrane region" description="Helical" evidence="7">
    <location>
        <begin position="108"/>
        <end position="131"/>
    </location>
</feature>
<keyword evidence="11" id="KW-1185">Reference proteome</keyword>
<evidence type="ECO:0000313" key="11">
    <source>
        <dbReference type="Proteomes" id="UP001332243"/>
    </source>
</evidence>
<dbReference type="PANTHER" id="PTHR30193">
    <property type="entry name" value="ABC TRANSPORTER PERMEASE PROTEIN"/>
    <property type="match status" value="1"/>
</dbReference>
<evidence type="ECO:0000256" key="3">
    <source>
        <dbReference type="ARBA" id="ARBA00022475"/>
    </source>
</evidence>
<dbReference type="Pfam" id="PF00528">
    <property type="entry name" value="BPD_transp_1"/>
    <property type="match status" value="1"/>
</dbReference>
<comment type="caution">
    <text evidence="10">The sequence shown here is derived from an EMBL/GenBank/DDBJ whole genome shotgun (WGS) entry which is preliminary data.</text>
</comment>
<feature type="compositionally biased region" description="Low complexity" evidence="8">
    <location>
        <begin position="55"/>
        <end position="81"/>
    </location>
</feature>
<feature type="transmembrane region" description="Helical" evidence="7">
    <location>
        <begin position="301"/>
        <end position="324"/>
    </location>
</feature>
<feature type="transmembrane region" description="Helical" evidence="7">
    <location>
        <begin position="258"/>
        <end position="280"/>
    </location>
</feature>
<keyword evidence="6 7" id="KW-0472">Membrane</keyword>
<accession>A0ABU7RM67</accession>
<name>A0ABU7RM67_9ACTN</name>
<keyword evidence="4 7" id="KW-0812">Transmembrane</keyword>
<sequence length="390" mass="42514">MEFADEAPKLLMLLYGLLAFAVVVGGLLVLLDVVPSWFARRREAALLAASTAHSRVPGGATTGEPATGDTAPGGIATGEPAADPPPAAAEAAGTPPRRRRSVVNRREGGLGLFFLLPTLLLLAVGLIVPAIRTVLLSFMDGGRRNWVGLRNYTWMFAQDEIFQVLTNTLIWVIVVPLVATAIGLIYAVLVDRARFESAAKALIFMPMAISFVGASIIWRFVYAYRSGEYDQIGLLNQIWVTFGGEPQQWLQNPPLNTFLLIVIMIWIQAGLAMVVLSAAIKAIPADIIEAARLDGVNPWQMFWKITLPSIRPALIVVVVAVSIATLKVFDIVRTTTNGNYDTGVIANEMYNQAFRFGQTGQGSALAVFLFVLVIPLVIYQIRNLRKQREV</sequence>
<dbReference type="InterPro" id="IPR000515">
    <property type="entry name" value="MetI-like"/>
</dbReference>
<dbReference type="Gene3D" id="1.10.3720.10">
    <property type="entry name" value="MetI-like"/>
    <property type="match status" value="1"/>
</dbReference>
<keyword evidence="2 7" id="KW-0813">Transport</keyword>
<dbReference type="InterPro" id="IPR051393">
    <property type="entry name" value="ABC_transporter_permease"/>
</dbReference>
<evidence type="ECO:0000256" key="4">
    <source>
        <dbReference type="ARBA" id="ARBA00022692"/>
    </source>
</evidence>
<comment type="subcellular location">
    <subcellularLocation>
        <location evidence="1 7">Cell membrane</location>
        <topology evidence="1 7">Multi-pass membrane protein</topology>
    </subcellularLocation>
</comment>
<dbReference type="Proteomes" id="UP001332243">
    <property type="component" value="Unassembled WGS sequence"/>
</dbReference>
<feature type="transmembrane region" description="Helical" evidence="7">
    <location>
        <begin position="363"/>
        <end position="381"/>
    </location>
</feature>
<feature type="region of interest" description="Disordered" evidence="8">
    <location>
        <begin position="55"/>
        <end position="100"/>
    </location>
</feature>
<dbReference type="RefSeq" id="WP_331212465.1">
    <property type="nucleotide sequence ID" value="NZ_JAZGQK010000002.1"/>
</dbReference>
<comment type="similarity">
    <text evidence="7">Belongs to the binding-protein-dependent transport system permease family.</text>
</comment>
<dbReference type="CDD" id="cd06261">
    <property type="entry name" value="TM_PBP2"/>
    <property type="match status" value="1"/>
</dbReference>
<evidence type="ECO:0000256" key="8">
    <source>
        <dbReference type="SAM" id="MobiDB-lite"/>
    </source>
</evidence>
<evidence type="ECO:0000256" key="2">
    <source>
        <dbReference type="ARBA" id="ARBA00022448"/>
    </source>
</evidence>
<feature type="transmembrane region" description="Helical" evidence="7">
    <location>
        <begin position="12"/>
        <end position="34"/>
    </location>
</feature>
<dbReference type="InterPro" id="IPR035906">
    <property type="entry name" value="MetI-like_sf"/>
</dbReference>
<dbReference type="EMBL" id="JAZGQK010000002">
    <property type="protein sequence ID" value="MEE6257349.1"/>
    <property type="molecule type" value="Genomic_DNA"/>
</dbReference>
<feature type="transmembrane region" description="Helical" evidence="7">
    <location>
        <begin position="201"/>
        <end position="221"/>
    </location>
</feature>
<protein>
    <submittedName>
        <fullName evidence="10">Sugar ABC transporter permease</fullName>
    </submittedName>
</protein>
<evidence type="ECO:0000259" key="9">
    <source>
        <dbReference type="PROSITE" id="PS50928"/>
    </source>
</evidence>
<gene>
    <name evidence="10" type="ORF">V1633_02450</name>
</gene>
<keyword evidence="5 7" id="KW-1133">Transmembrane helix</keyword>
<dbReference type="PROSITE" id="PS50928">
    <property type="entry name" value="ABC_TM1"/>
    <property type="match status" value="1"/>
</dbReference>
<evidence type="ECO:0000256" key="5">
    <source>
        <dbReference type="ARBA" id="ARBA00022989"/>
    </source>
</evidence>
<keyword evidence="3" id="KW-1003">Cell membrane</keyword>
<evidence type="ECO:0000256" key="6">
    <source>
        <dbReference type="ARBA" id="ARBA00023136"/>
    </source>
</evidence>
<proteinExistence type="inferred from homology"/>
<organism evidence="10 11">
    <name type="scientific">Plantactinospora sonchi</name>
    <dbReference type="NCBI Taxonomy" id="1544735"/>
    <lineage>
        <taxon>Bacteria</taxon>
        <taxon>Bacillati</taxon>
        <taxon>Actinomycetota</taxon>
        <taxon>Actinomycetes</taxon>
        <taxon>Micromonosporales</taxon>
        <taxon>Micromonosporaceae</taxon>
        <taxon>Plantactinospora</taxon>
    </lineage>
</organism>
<evidence type="ECO:0000313" key="10">
    <source>
        <dbReference type="EMBL" id="MEE6257349.1"/>
    </source>
</evidence>
<feature type="transmembrane region" description="Helical" evidence="7">
    <location>
        <begin position="169"/>
        <end position="189"/>
    </location>
</feature>
<dbReference type="SUPFAM" id="SSF161098">
    <property type="entry name" value="MetI-like"/>
    <property type="match status" value="1"/>
</dbReference>
<dbReference type="PANTHER" id="PTHR30193:SF18">
    <property type="entry name" value="OSMOPROTECTIVE COMPOUNDS UPTAKE PERMEASE PROTEIN GGTC"/>
    <property type="match status" value="1"/>
</dbReference>
<reference evidence="10 11" key="1">
    <citation type="submission" date="2024-01" db="EMBL/GenBank/DDBJ databases">
        <title>Genome insights into Plantactinospora sonchi sp. nov.</title>
        <authorList>
            <person name="Wang L."/>
        </authorList>
    </citation>
    <scope>NUCLEOTIDE SEQUENCE [LARGE SCALE GENOMIC DNA]</scope>
    <source>
        <strain evidence="10 11">NEAU-QY2</strain>
    </source>
</reference>
<evidence type="ECO:0000256" key="7">
    <source>
        <dbReference type="RuleBase" id="RU363032"/>
    </source>
</evidence>